<dbReference type="OrthoDB" id="9806181at2"/>
<dbReference type="InterPro" id="IPR019261">
    <property type="entry name" value="PARG_cat_microbial"/>
</dbReference>
<dbReference type="Gene3D" id="3.40.220.10">
    <property type="entry name" value="Leucine Aminopeptidase, subunit E, domain 1"/>
    <property type="match status" value="1"/>
</dbReference>
<feature type="domain" description="Microbial-type PARG catalytic" evidence="1">
    <location>
        <begin position="7"/>
        <end position="157"/>
    </location>
</feature>
<protein>
    <recommendedName>
        <fullName evidence="1">Microbial-type PARG catalytic domain-containing protein</fullName>
    </recommendedName>
</protein>
<evidence type="ECO:0000313" key="2">
    <source>
        <dbReference type="EMBL" id="AIQ66140.1"/>
    </source>
</evidence>
<dbReference type="PIRSF" id="PIRSF014899">
    <property type="entry name" value="UCP014899"/>
    <property type="match status" value="1"/>
</dbReference>
<dbReference type="NCBIfam" id="TIGR02452">
    <property type="entry name" value="TIGR02452 family protein"/>
    <property type="match status" value="1"/>
</dbReference>
<dbReference type="KEGG" id="pste:PSTEL_26520"/>
<accession>A0A089M148</accession>
<dbReference type="STRING" id="169760.PSTEL_26520"/>
<dbReference type="PANTHER" id="PTHR35596">
    <property type="entry name" value="DUF2263 DOMAIN-CONTAINING PROTEIN"/>
    <property type="match status" value="1"/>
</dbReference>
<name>A0A089M148_9BACL</name>
<dbReference type="InterPro" id="IPR043472">
    <property type="entry name" value="Macro_dom-like"/>
</dbReference>
<dbReference type="AlphaFoldDB" id="A0A089M148"/>
<proteinExistence type="predicted"/>
<dbReference type="EMBL" id="CP009286">
    <property type="protein sequence ID" value="AIQ66140.1"/>
    <property type="molecule type" value="Genomic_DNA"/>
</dbReference>
<dbReference type="Proteomes" id="UP000029507">
    <property type="component" value="Chromosome"/>
</dbReference>
<evidence type="ECO:0000259" key="1">
    <source>
        <dbReference type="Pfam" id="PF10021"/>
    </source>
</evidence>
<dbReference type="PANTHER" id="PTHR35596:SF1">
    <property type="entry name" value="MICROBIAL-TYPE PARG CATALYTIC DOMAIN-CONTAINING PROTEIN"/>
    <property type="match status" value="1"/>
</dbReference>
<reference evidence="2 3" key="1">
    <citation type="submission" date="2014-08" db="EMBL/GenBank/DDBJ databases">
        <title>Comparative genomics of the Paenibacillus odorifer group.</title>
        <authorList>
            <person name="den Bakker H.C."/>
            <person name="Tsai Y.-C."/>
            <person name="Martin N."/>
            <person name="Korlach J."/>
            <person name="Wiedmann M."/>
        </authorList>
    </citation>
    <scope>NUCLEOTIDE SEQUENCE [LARGE SCALE GENOMIC DNA]</scope>
    <source>
        <strain evidence="2 3">DSM 14472</strain>
    </source>
</reference>
<dbReference type="Pfam" id="PF10021">
    <property type="entry name" value="PARG_cat_microb"/>
    <property type="match status" value="1"/>
</dbReference>
<dbReference type="RefSeq" id="WP_038699730.1">
    <property type="nucleotide sequence ID" value="NZ_CP009286.1"/>
</dbReference>
<dbReference type="HOGENOM" id="CLU_024412_4_1_9"/>
<keyword evidence="3" id="KW-1185">Reference proteome</keyword>
<organism evidence="2 3">
    <name type="scientific">Paenibacillus stellifer</name>
    <dbReference type="NCBI Taxonomy" id="169760"/>
    <lineage>
        <taxon>Bacteria</taxon>
        <taxon>Bacillati</taxon>
        <taxon>Bacillota</taxon>
        <taxon>Bacilli</taxon>
        <taxon>Bacillales</taxon>
        <taxon>Paenibacillaceae</taxon>
        <taxon>Paenibacillus</taxon>
    </lineage>
</organism>
<evidence type="ECO:0000313" key="3">
    <source>
        <dbReference type="Proteomes" id="UP000029507"/>
    </source>
</evidence>
<gene>
    <name evidence="2" type="ORF">PSTEL_26520</name>
</gene>
<dbReference type="InterPro" id="IPR012664">
    <property type="entry name" value="CHP02452"/>
</dbReference>
<sequence>MDRKQIAQETLRIQQQGFYEYEGQRVDFASAQKHSEDDSELITPEQGAELVTECNKLPRLQRAAVYSAANEATVKAIIDLAEAEKDRAGVLNFASAKNPGGGFLNGAMAQEESLAASSGLYNTQLRNEGYYLANRACPSMMYTDHAIYSPDVVFFRDERFNLMKQPVTASVLTLPAVNYGQVLLKGEDSLQAERVMKDRMRLALAIFAQKGDQHLILGAYGCGVFRNDPVKVAGWWRELLDDEGFGLLFSTIRFAVLDTSKDRKCIHAFEKAFIG</sequence>